<accession>A0A1R3J998</accession>
<gene>
    <name evidence="2" type="ORF">CCACVL1_07123</name>
</gene>
<protein>
    <submittedName>
        <fullName evidence="2">Uncharacterized protein</fullName>
    </submittedName>
</protein>
<dbReference type="Gramene" id="OMO91418">
    <property type="protein sequence ID" value="OMO91418"/>
    <property type="gene ID" value="CCACVL1_07123"/>
</dbReference>
<dbReference type="Proteomes" id="UP000188268">
    <property type="component" value="Unassembled WGS sequence"/>
</dbReference>
<feature type="region of interest" description="Disordered" evidence="1">
    <location>
        <begin position="1"/>
        <end position="42"/>
    </location>
</feature>
<dbReference type="AlphaFoldDB" id="A0A1R3J998"/>
<dbReference type="EMBL" id="AWWV01008327">
    <property type="protein sequence ID" value="OMO91418.1"/>
    <property type="molecule type" value="Genomic_DNA"/>
</dbReference>
<sequence length="42" mass="4263">MGGWWPTLEPGWGGRKGSDGWDGAASAVAANGARGPPGRVRL</sequence>
<name>A0A1R3J998_COCAP</name>
<feature type="compositionally biased region" description="Low complexity" evidence="1">
    <location>
        <begin position="21"/>
        <end position="34"/>
    </location>
</feature>
<evidence type="ECO:0000256" key="1">
    <source>
        <dbReference type="SAM" id="MobiDB-lite"/>
    </source>
</evidence>
<evidence type="ECO:0000313" key="2">
    <source>
        <dbReference type="EMBL" id="OMO91418.1"/>
    </source>
</evidence>
<evidence type="ECO:0000313" key="3">
    <source>
        <dbReference type="Proteomes" id="UP000188268"/>
    </source>
</evidence>
<organism evidence="2 3">
    <name type="scientific">Corchorus capsularis</name>
    <name type="common">Jute</name>
    <dbReference type="NCBI Taxonomy" id="210143"/>
    <lineage>
        <taxon>Eukaryota</taxon>
        <taxon>Viridiplantae</taxon>
        <taxon>Streptophyta</taxon>
        <taxon>Embryophyta</taxon>
        <taxon>Tracheophyta</taxon>
        <taxon>Spermatophyta</taxon>
        <taxon>Magnoliopsida</taxon>
        <taxon>eudicotyledons</taxon>
        <taxon>Gunneridae</taxon>
        <taxon>Pentapetalae</taxon>
        <taxon>rosids</taxon>
        <taxon>malvids</taxon>
        <taxon>Malvales</taxon>
        <taxon>Malvaceae</taxon>
        <taxon>Grewioideae</taxon>
        <taxon>Apeibeae</taxon>
        <taxon>Corchorus</taxon>
    </lineage>
</organism>
<keyword evidence="3" id="KW-1185">Reference proteome</keyword>
<reference evidence="2 3" key="1">
    <citation type="submission" date="2013-09" db="EMBL/GenBank/DDBJ databases">
        <title>Corchorus capsularis genome sequencing.</title>
        <authorList>
            <person name="Alam M."/>
            <person name="Haque M.S."/>
            <person name="Islam M.S."/>
            <person name="Emdad E.M."/>
            <person name="Islam M.M."/>
            <person name="Ahmed B."/>
            <person name="Halim A."/>
            <person name="Hossen Q.M.M."/>
            <person name="Hossain M.Z."/>
            <person name="Ahmed R."/>
            <person name="Khan M.M."/>
            <person name="Islam R."/>
            <person name="Rashid M.M."/>
            <person name="Khan S.A."/>
            <person name="Rahman M.S."/>
            <person name="Alam M."/>
        </authorList>
    </citation>
    <scope>NUCLEOTIDE SEQUENCE [LARGE SCALE GENOMIC DNA]</scope>
    <source>
        <strain evidence="3">cv. CVL-1</strain>
        <tissue evidence="2">Whole seedling</tissue>
    </source>
</reference>
<proteinExistence type="predicted"/>
<comment type="caution">
    <text evidence="2">The sequence shown here is derived from an EMBL/GenBank/DDBJ whole genome shotgun (WGS) entry which is preliminary data.</text>
</comment>